<evidence type="ECO:0000313" key="3">
    <source>
        <dbReference type="Proteomes" id="UP000792457"/>
    </source>
</evidence>
<organism evidence="2 3">
    <name type="scientific">Ladona fulva</name>
    <name type="common">Scarce chaser dragonfly</name>
    <name type="synonym">Libellula fulva</name>
    <dbReference type="NCBI Taxonomy" id="123851"/>
    <lineage>
        <taxon>Eukaryota</taxon>
        <taxon>Metazoa</taxon>
        <taxon>Ecdysozoa</taxon>
        <taxon>Arthropoda</taxon>
        <taxon>Hexapoda</taxon>
        <taxon>Insecta</taxon>
        <taxon>Pterygota</taxon>
        <taxon>Palaeoptera</taxon>
        <taxon>Odonata</taxon>
        <taxon>Epiprocta</taxon>
        <taxon>Anisoptera</taxon>
        <taxon>Libelluloidea</taxon>
        <taxon>Libellulidae</taxon>
        <taxon>Ladona</taxon>
    </lineage>
</organism>
<proteinExistence type="predicted"/>
<sequence length="121" mass="14143">MAVRQRGSIKFCVKFGETAGDTYEMMKSVYLSDCSSHSNVSRWCAKFRDDRENIKDAPRTSKPRSSRTDENRFQRNYSLERSMKTAHSYFWLLSWRPNSFVDENLSNQTTILRDKSLVASP</sequence>
<name>A0A8K0JX15_LADFU</name>
<evidence type="ECO:0000313" key="2">
    <source>
        <dbReference type="EMBL" id="KAG8223901.1"/>
    </source>
</evidence>
<protein>
    <recommendedName>
        <fullName evidence="4">Mos1 transposase HTH domain-containing protein</fullName>
    </recommendedName>
</protein>
<dbReference type="OrthoDB" id="6596370at2759"/>
<keyword evidence="3" id="KW-1185">Reference proteome</keyword>
<feature type="region of interest" description="Disordered" evidence="1">
    <location>
        <begin position="54"/>
        <end position="74"/>
    </location>
</feature>
<reference evidence="2" key="2">
    <citation type="submission" date="2017-10" db="EMBL/GenBank/DDBJ databases">
        <title>Ladona fulva Genome sequencing and assembly.</title>
        <authorList>
            <person name="Murali S."/>
            <person name="Richards S."/>
            <person name="Bandaranaike D."/>
            <person name="Bellair M."/>
            <person name="Blankenburg K."/>
            <person name="Chao H."/>
            <person name="Dinh H."/>
            <person name="Doddapaneni H."/>
            <person name="Dugan-Rocha S."/>
            <person name="Elkadiri S."/>
            <person name="Gnanaolivu R."/>
            <person name="Hernandez B."/>
            <person name="Skinner E."/>
            <person name="Javaid M."/>
            <person name="Lee S."/>
            <person name="Li M."/>
            <person name="Ming W."/>
            <person name="Munidasa M."/>
            <person name="Muniz J."/>
            <person name="Nguyen L."/>
            <person name="Hughes D."/>
            <person name="Osuji N."/>
            <person name="Pu L.-L."/>
            <person name="Puazo M."/>
            <person name="Qu C."/>
            <person name="Quiroz J."/>
            <person name="Raj R."/>
            <person name="Weissenberger G."/>
            <person name="Xin Y."/>
            <person name="Zou X."/>
            <person name="Han Y."/>
            <person name="Worley K."/>
            <person name="Muzny D."/>
            <person name="Gibbs R."/>
        </authorList>
    </citation>
    <scope>NUCLEOTIDE SEQUENCE</scope>
    <source>
        <strain evidence="2">Sampled in the wild</strain>
    </source>
</reference>
<dbReference type="Proteomes" id="UP000792457">
    <property type="component" value="Unassembled WGS sequence"/>
</dbReference>
<dbReference type="EMBL" id="KZ308179">
    <property type="protein sequence ID" value="KAG8223901.1"/>
    <property type="molecule type" value="Genomic_DNA"/>
</dbReference>
<dbReference type="PANTHER" id="PTHR46060:SF1">
    <property type="entry name" value="MARINER MOS1 TRANSPOSASE-LIKE PROTEIN"/>
    <property type="match status" value="1"/>
</dbReference>
<dbReference type="InterPro" id="IPR052709">
    <property type="entry name" value="Transposase-MT_Hybrid"/>
</dbReference>
<dbReference type="Gene3D" id="1.10.10.1450">
    <property type="match status" value="1"/>
</dbReference>
<gene>
    <name evidence="2" type="ORF">J437_LFUL001981</name>
</gene>
<evidence type="ECO:0008006" key="4">
    <source>
        <dbReference type="Google" id="ProtNLM"/>
    </source>
</evidence>
<reference evidence="2" key="1">
    <citation type="submission" date="2013-04" db="EMBL/GenBank/DDBJ databases">
        <authorList>
            <person name="Qu J."/>
            <person name="Murali S.C."/>
            <person name="Bandaranaike D."/>
            <person name="Bellair M."/>
            <person name="Blankenburg K."/>
            <person name="Chao H."/>
            <person name="Dinh H."/>
            <person name="Doddapaneni H."/>
            <person name="Downs B."/>
            <person name="Dugan-Rocha S."/>
            <person name="Elkadiri S."/>
            <person name="Gnanaolivu R.D."/>
            <person name="Hernandez B."/>
            <person name="Javaid M."/>
            <person name="Jayaseelan J.C."/>
            <person name="Lee S."/>
            <person name="Li M."/>
            <person name="Ming W."/>
            <person name="Munidasa M."/>
            <person name="Muniz J."/>
            <person name="Nguyen L."/>
            <person name="Ongeri F."/>
            <person name="Osuji N."/>
            <person name="Pu L.-L."/>
            <person name="Puazo M."/>
            <person name="Qu C."/>
            <person name="Quiroz J."/>
            <person name="Raj R."/>
            <person name="Weissenberger G."/>
            <person name="Xin Y."/>
            <person name="Zou X."/>
            <person name="Han Y."/>
            <person name="Richards S."/>
            <person name="Worley K."/>
            <person name="Muzny D."/>
            <person name="Gibbs R."/>
        </authorList>
    </citation>
    <scope>NUCLEOTIDE SEQUENCE</scope>
    <source>
        <strain evidence="2">Sampled in the wild</strain>
    </source>
</reference>
<dbReference type="AlphaFoldDB" id="A0A8K0JX15"/>
<comment type="caution">
    <text evidence="2">The sequence shown here is derived from an EMBL/GenBank/DDBJ whole genome shotgun (WGS) entry which is preliminary data.</text>
</comment>
<evidence type="ECO:0000256" key="1">
    <source>
        <dbReference type="SAM" id="MobiDB-lite"/>
    </source>
</evidence>
<accession>A0A8K0JX15</accession>
<dbReference type="PANTHER" id="PTHR46060">
    <property type="entry name" value="MARINER MOS1 TRANSPOSASE-LIKE PROTEIN"/>
    <property type="match status" value="1"/>
</dbReference>